<dbReference type="AlphaFoldDB" id="A0A0M3J2U3"/>
<name>A0A0M3J2U3_ANISI</name>
<feature type="compositionally biased region" description="Basic and acidic residues" evidence="2">
    <location>
        <begin position="359"/>
        <end position="372"/>
    </location>
</feature>
<proteinExistence type="predicted"/>
<dbReference type="Gene3D" id="1.10.268.10">
    <property type="entry name" value="Topoisomerase, domain 3"/>
    <property type="match status" value="1"/>
</dbReference>
<dbReference type="GO" id="GO:0003677">
    <property type="term" value="F:DNA binding"/>
    <property type="evidence" value="ECO:0007669"/>
    <property type="project" value="InterPro"/>
</dbReference>
<evidence type="ECO:0000313" key="3">
    <source>
        <dbReference type="EMBL" id="VDK19144.1"/>
    </source>
</evidence>
<feature type="compositionally biased region" description="Acidic residues" evidence="2">
    <location>
        <begin position="217"/>
        <end position="241"/>
    </location>
</feature>
<dbReference type="GO" id="GO:0005524">
    <property type="term" value="F:ATP binding"/>
    <property type="evidence" value="ECO:0007669"/>
    <property type="project" value="InterPro"/>
</dbReference>
<dbReference type="EMBL" id="UYRR01001972">
    <property type="protein sequence ID" value="VDK19144.1"/>
    <property type="molecule type" value="Genomic_DNA"/>
</dbReference>
<keyword evidence="4" id="KW-1185">Reference proteome</keyword>
<feature type="compositionally biased region" description="Basic and acidic residues" evidence="2">
    <location>
        <begin position="138"/>
        <end position="169"/>
    </location>
</feature>
<evidence type="ECO:0000256" key="1">
    <source>
        <dbReference type="SAM" id="Coils"/>
    </source>
</evidence>
<keyword evidence="1" id="KW-0175">Coiled coil</keyword>
<dbReference type="InterPro" id="IPR013760">
    <property type="entry name" value="Topo_IIA-like_dom_sf"/>
</dbReference>
<accession>A0A0M3J2U3</accession>
<reference evidence="3 4" key="2">
    <citation type="submission" date="2018-11" db="EMBL/GenBank/DDBJ databases">
        <authorList>
            <consortium name="Pathogen Informatics"/>
        </authorList>
    </citation>
    <scope>NUCLEOTIDE SEQUENCE [LARGE SCALE GENOMIC DNA]</scope>
</reference>
<feature type="compositionally biased region" description="Basic and acidic residues" evidence="2">
    <location>
        <begin position="305"/>
        <end position="326"/>
    </location>
</feature>
<protein>
    <submittedName>
        <fullName evidence="5">TOP4c domain-containing protein</fullName>
    </submittedName>
</protein>
<reference evidence="5" key="1">
    <citation type="submission" date="2017-02" db="UniProtKB">
        <authorList>
            <consortium name="WormBaseParasite"/>
        </authorList>
    </citation>
    <scope>IDENTIFICATION</scope>
</reference>
<feature type="compositionally biased region" description="Basic residues" evidence="2">
    <location>
        <begin position="340"/>
        <end position="350"/>
    </location>
</feature>
<organism evidence="5">
    <name type="scientific">Anisakis simplex</name>
    <name type="common">Herring worm</name>
    <dbReference type="NCBI Taxonomy" id="6269"/>
    <lineage>
        <taxon>Eukaryota</taxon>
        <taxon>Metazoa</taxon>
        <taxon>Ecdysozoa</taxon>
        <taxon>Nematoda</taxon>
        <taxon>Chromadorea</taxon>
        <taxon>Rhabditida</taxon>
        <taxon>Spirurina</taxon>
        <taxon>Ascaridomorpha</taxon>
        <taxon>Ascaridoidea</taxon>
        <taxon>Anisakidae</taxon>
        <taxon>Anisakis</taxon>
        <taxon>Anisakis simplex complex</taxon>
    </lineage>
</organism>
<dbReference type="WBParaSite" id="ASIM_0000185501-mRNA-1">
    <property type="protein sequence ID" value="ASIM_0000185501-mRNA-1"/>
    <property type="gene ID" value="ASIM_0000185501"/>
</dbReference>
<sequence>MFEQSQAVAASPLKRDLAKKLSDYDYLVGMAILKLSEEEKDKLLKESEAKLSELKDLESKSWSDLWNADLENFLVELDKQEAKEKADTVGQIKAAARKLKGDKLAADRKRKQNRASGGFVAEVLPDPSGIRIQPNMDAIKEKYDAKKTVGADGEPKVRKPREPKPPKEPKKPKKEPKDDEVDESGEKIVKRKRKKEPNDSEGGSPKKKIKKNKKEWEEDSDESDDDDGEQEYEIDDIDDFDSFFADSGPELKKTTAEDRRQRKGNEADSLNSSLDELESADQPGPSTKRKPTAFIESDDDEDEGKDSQTGDEDGVKDTKKKMDGTKKKPSAAKPKEKKQPAKKAKPAKRRLPSESDASDFGKDDSPKEKGNESDEGTAQSRRGGVRERKQVKYAFDESDEDSYPEDLA</sequence>
<feature type="compositionally biased region" description="Basic and acidic residues" evidence="2">
    <location>
        <begin position="249"/>
        <end position="266"/>
    </location>
</feature>
<dbReference type="Proteomes" id="UP000267096">
    <property type="component" value="Unassembled WGS sequence"/>
</dbReference>
<evidence type="ECO:0000313" key="5">
    <source>
        <dbReference type="WBParaSite" id="ASIM_0000185501-mRNA-1"/>
    </source>
</evidence>
<dbReference type="GO" id="GO:0003918">
    <property type="term" value="F:DNA topoisomerase type II (double strand cut, ATP-hydrolyzing) activity"/>
    <property type="evidence" value="ECO:0007669"/>
    <property type="project" value="InterPro"/>
</dbReference>
<feature type="compositionally biased region" description="Acidic residues" evidence="2">
    <location>
        <begin position="396"/>
        <end position="408"/>
    </location>
</feature>
<feature type="region of interest" description="Disordered" evidence="2">
    <location>
        <begin position="98"/>
        <end position="408"/>
    </location>
</feature>
<dbReference type="OrthoDB" id="5910115at2759"/>
<evidence type="ECO:0000313" key="4">
    <source>
        <dbReference type="Proteomes" id="UP000267096"/>
    </source>
</evidence>
<dbReference type="SUPFAM" id="SSF56719">
    <property type="entry name" value="Type II DNA topoisomerase"/>
    <property type="match status" value="1"/>
</dbReference>
<gene>
    <name evidence="3" type="ORF">ASIM_LOCUS1726</name>
</gene>
<feature type="coiled-coil region" evidence="1">
    <location>
        <begin position="33"/>
        <end position="60"/>
    </location>
</feature>
<dbReference type="InterPro" id="IPR013757">
    <property type="entry name" value="Topo_IIA_A_a_sf"/>
</dbReference>
<evidence type="ECO:0000256" key="2">
    <source>
        <dbReference type="SAM" id="MobiDB-lite"/>
    </source>
</evidence>